<dbReference type="Proteomes" id="UP000295083">
    <property type="component" value="Unassembled WGS sequence"/>
</dbReference>
<proteinExistence type="predicted"/>
<comment type="caution">
    <text evidence="1">The sequence shown here is derived from an EMBL/GenBank/DDBJ whole genome shotgun (WGS) entry which is preliminary data.</text>
</comment>
<evidence type="ECO:0008006" key="3">
    <source>
        <dbReference type="Google" id="ProtNLM"/>
    </source>
</evidence>
<dbReference type="Gene3D" id="3.30.70.100">
    <property type="match status" value="1"/>
</dbReference>
<evidence type="ECO:0000313" key="2">
    <source>
        <dbReference type="Proteomes" id="UP000295083"/>
    </source>
</evidence>
<reference evidence="1 2" key="1">
    <citation type="submission" date="2018-11" db="EMBL/GenBank/DDBJ databases">
        <title>Genome sequence and assembly of Colletotrichum spinosum.</title>
        <authorList>
            <person name="Gan P."/>
            <person name="Shirasu K."/>
        </authorList>
    </citation>
    <scope>NUCLEOTIDE SEQUENCE [LARGE SCALE GENOMIC DNA]</scope>
    <source>
        <strain evidence="1 2">CBS 515.97</strain>
    </source>
</reference>
<sequence length="227" mass="24695">MTVTEIGCMGVKPGLDIMDDNAPEGKVLPTAYNAVTVRPSGPQNAFWGLQVEDPTKLWAVFDFESVEAHMEFAKLHGVEIVKDLPSILTHSVFMKHLALTSSSPAAFKAPLTEIIFVHFPGIITEVRKTEHAKELGIVLDGMAAQSPHILAVSWGWSVENDFPSQLEGAEAGSVLAGVVGWHGVKEQEAFRTTAAYHNAEVMIKSLDGIVNFSSVRVLCRSSERKVE</sequence>
<dbReference type="EMBL" id="QAPG01000180">
    <property type="protein sequence ID" value="TDZ29714.1"/>
    <property type="molecule type" value="Genomic_DNA"/>
</dbReference>
<keyword evidence="2" id="KW-1185">Reference proteome</keyword>
<accession>A0A4R8Q2K7</accession>
<name>A0A4R8Q2K7_9PEZI</name>
<gene>
    <name evidence="1" type="ORF">C8035_v004019</name>
</gene>
<organism evidence="1 2">
    <name type="scientific">Colletotrichum spinosum</name>
    <dbReference type="NCBI Taxonomy" id="1347390"/>
    <lineage>
        <taxon>Eukaryota</taxon>
        <taxon>Fungi</taxon>
        <taxon>Dikarya</taxon>
        <taxon>Ascomycota</taxon>
        <taxon>Pezizomycotina</taxon>
        <taxon>Sordariomycetes</taxon>
        <taxon>Hypocreomycetidae</taxon>
        <taxon>Glomerellales</taxon>
        <taxon>Glomerellaceae</taxon>
        <taxon>Colletotrichum</taxon>
        <taxon>Colletotrichum orbiculare species complex</taxon>
    </lineage>
</organism>
<evidence type="ECO:0000313" key="1">
    <source>
        <dbReference type="EMBL" id="TDZ29714.1"/>
    </source>
</evidence>
<dbReference type="AlphaFoldDB" id="A0A4R8Q2K7"/>
<protein>
    <recommendedName>
        <fullName evidence="3">ABM domain-containing protein</fullName>
    </recommendedName>
</protein>